<dbReference type="InterPro" id="IPR056785">
    <property type="entry name" value="YkcA/B-like_C"/>
</dbReference>
<organism evidence="12 13">
    <name type="scientific">Gordonia araii NBRC 100433</name>
    <dbReference type="NCBI Taxonomy" id="1073574"/>
    <lineage>
        <taxon>Bacteria</taxon>
        <taxon>Bacillati</taxon>
        <taxon>Actinomycetota</taxon>
        <taxon>Actinomycetes</taxon>
        <taxon>Mycobacteriales</taxon>
        <taxon>Gordoniaceae</taxon>
        <taxon>Gordonia</taxon>
    </lineage>
</organism>
<feature type="transmembrane region" description="Helical" evidence="9">
    <location>
        <begin position="453"/>
        <end position="473"/>
    </location>
</feature>
<feature type="region of interest" description="Disordered" evidence="8">
    <location>
        <begin position="1"/>
        <end position="22"/>
    </location>
</feature>
<dbReference type="PANTHER" id="PTHR33908">
    <property type="entry name" value="MANNOSYLTRANSFERASE YKCB-RELATED"/>
    <property type="match status" value="1"/>
</dbReference>
<evidence type="ECO:0000256" key="4">
    <source>
        <dbReference type="ARBA" id="ARBA00022679"/>
    </source>
</evidence>
<keyword evidence="7 9" id="KW-0472">Membrane</keyword>
<feature type="transmembrane region" description="Helical" evidence="9">
    <location>
        <begin position="429"/>
        <end position="447"/>
    </location>
</feature>
<feature type="domain" description="Glycosyltransferase RgtA/B/C/D-like" evidence="10">
    <location>
        <begin position="93"/>
        <end position="243"/>
    </location>
</feature>
<evidence type="ECO:0000256" key="3">
    <source>
        <dbReference type="ARBA" id="ARBA00022676"/>
    </source>
</evidence>
<keyword evidence="4" id="KW-0808">Transferase</keyword>
<feature type="transmembrane region" description="Helical" evidence="9">
    <location>
        <begin position="141"/>
        <end position="161"/>
    </location>
</feature>
<dbReference type="PANTHER" id="PTHR33908:SF3">
    <property type="entry name" value="UNDECAPRENYL PHOSPHATE-ALPHA-4-AMINO-4-DEOXY-L-ARABINOSE ARABINOSYL TRANSFERASE"/>
    <property type="match status" value="1"/>
</dbReference>
<reference evidence="12 13" key="1">
    <citation type="submission" date="2011-11" db="EMBL/GenBank/DDBJ databases">
        <title>Whole genome shotgun sequence of Gordonia araii NBRC 100433.</title>
        <authorList>
            <person name="Yoshida Y."/>
            <person name="Hosoyama A."/>
            <person name="Tsuchikane K."/>
            <person name="Katsumata H."/>
            <person name="Yamazaki S."/>
            <person name="Fujita N."/>
        </authorList>
    </citation>
    <scope>NUCLEOTIDE SEQUENCE [LARGE SCALE GENOMIC DNA]</scope>
    <source>
        <strain evidence="12 13">NBRC 100433</strain>
    </source>
</reference>
<evidence type="ECO:0000259" key="11">
    <source>
        <dbReference type="Pfam" id="PF24878"/>
    </source>
</evidence>
<dbReference type="Proteomes" id="UP000035088">
    <property type="component" value="Unassembled WGS sequence"/>
</dbReference>
<feature type="transmembrane region" description="Helical" evidence="9">
    <location>
        <begin position="168"/>
        <end position="185"/>
    </location>
</feature>
<dbReference type="InterPro" id="IPR038731">
    <property type="entry name" value="RgtA/B/C-like"/>
</dbReference>
<evidence type="ECO:0000256" key="9">
    <source>
        <dbReference type="SAM" id="Phobius"/>
    </source>
</evidence>
<keyword evidence="5 9" id="KW-0812">Transmembrane</keyword>
<feature type="transmembrane region" description="Helical" evidence="9">
    <location>
        <begin position="395"/>
        <end position="417"/>
    </location>
</feature>
<dbReference type="RefSeq" id="WP_007323328.1">
    <property type="nucleotide sequence ID" value="NZ_BAEE01000066.1"/>
</dbReference>
<dbReference type="Pfam" id="PF24878">
    <property type="entry name" value="YkcB_C"/>
    <property type="match status" value="1"/>
</dbReference>
<feature type="transmembrane region" description="Helical" evidence="9">
    <location>
        <begin position="191"/>
        <end position="224"/>
    </location>
</feature>
<name>G7H5X8_9ACTN</name>
<dbReference type="GO" id="GO:0005886">
    <property type="term" value="C:plasma membrane"/>
    <property type="evidence" value="ECO:0007669"/>
    <property type="project" value="UniProtKB-SubCell"/>
</dbReference>
<keyword evidence="3" id="KW-0328">Glycosyltransferase</keyword>
<dbReference type="OrthoDB" id="5241882at2"/>
<feature type="region of interest" description="Disordered" evidence="8">
    <location>
        <begin position="295"/>
        <end position="321"/>
    </location>
</feature>
<feature type="transmembrane region" description="Helical" evidence="9">
    <location>
        <begin position="480"/>
        <end position="500"/>
    </location>
</feature>
<dbReference type="InterPro" id="IPR050297">
    <property type="entry name" value="LipidA_mod_glycosyltrf_83"/>
</dbReference>
<dbReference type="GO" id="GO:0009103">
    <property type="term" value="P:lipopolysaccharide biosynthetic process"/>
    <property type="evidence" value="ECO:0007669"/>
    <property type="project" value="UniProtKB-ARBA"/>
</dbReference>
<feature type="compositionally biased region" description="Low complexity" evidence="8">
    <location>
        <begin position="12"/>
        <end position="22"/>
    </location>
</feature>
<evidence type="ECO:0000256" key="5">
    <source>
        <dbReference type="ARBA" id="ARBA00022692"/>
    </source>
</evidence>
<feature type="region of interest" description="Disordered" evidence="8">
    <location>
        <begin position="508"/>
        <end position="529"/>
    </location>
</feature>
<comment type="caution">
    <text evidence="12">The sequence shown here is derived from an EMBL/GenBank/DDBJ whole genome shotgun (WGS) entry which is preliminary data.</text>
</comment>
<feature type="region of interest" description="Disordered" evidence="8">
    <location>
        <begin position="603"/>
        <end position="633"/>
    </location>
</feature>
<accession>G7H5X8</accession>
<feature type="transmembrane region" description="Helical" evidence="9">
    <location>
        <begin position="236"/>
        <end position="258"/>
    </location>
</feature>
<feature type="domain" description="Putative mannosyltransferase YkcA/B-like C-terminal" evidence="11">
    <location>
        <begin position="546"/>
        <end position="642"/>
    </location>
</feature>
<dbReference type="GO" id="GO:0016763">
    <property type="term" value="F:pentosyltransferase activity"/>
    <property type="evidence" value="ECO:0007669"/>
    <property type="project" value="TreeGrafter"/>
</dbReference>
<evidence type="ECO:0000256" key="6">
    <source>
        <dbReference type="ARBA" id="ARBA00022989"/>
    </source>
</evidence>
<dbReference type="GO" id="GO:0010041">
    <property type="term" value="P:response to iron(III) ion"/>
    <property type="evidence" value="ECO:0007669"/>
    <property type="project" value="TreeGrafter"/>
</dbReference>
<dbReference type="AlphaFoldDB" id="G7H5X8"/>
<proteinExistence type="predicted"/>
<gene>
    <name evidence="12" type="ORF">GOARA_066_00040</name>
</gene>
<keyword evidence="2" id="KW-1003">Cell membrane</keyword>
<evidence type="ECO:0000256" key="2">
    <source>
        <dbReference type="ARBA" id="ARBA00022475"/>
    </source>
</evidence>
<dbReference type="STRING" id="1073574.GOARA_066_00040"/>
<dbReference type="Pfam" id="PF13231">
    <property type="entry name" value="PMT_2"/>
    <property type="match status" value="1"/>
</dbReference>
<evidence type="ECO:0000313" key="12">
    <source>
        <dbReference type="EMBL" id="GAB11253.1"/>
    </source>
</evidence>
<keyword evidence="6 9" id="KW-1133">Transmembrane helix</keyword>
<evidence type="ECO:0000256" key="8">
    <source>
        <dbReference type="SAM" id="MobiDB-lite"/>
    </source>
</evidence>
<keyword evidence="13" id="KW-1185">Reference proteome</keyword>
<evidence type="ECO:0000256" key="1">
    <source>
        <dbReference type="ARBA" id="ARBA00004651"/>
    </source>
</evidence>
<comment type="subcellular location">
    <subcellularLocation>
        <location evidence="1">Cell membrane</location>
        <topology evidence="1">Multi-pass membrane protein</topology>
    </subcellularLocation>
</comment>
<sequence length="658" mass="67846">MTIVDDQPVTGPAAPASACPASRPSRWLTRGATTWERPALASLLAFTTAVYAWALGSIGWANEYYAAAAQAATQSWTAWLFGSLDAGNAITVDKPPACLWVMGLSGRIFGFSPWSMLLPQALMGVATVALLYFAVRRTNGVGAGLIAGTALALTPVAALMFRYNNPDALLVLLLVGAAYCVIRALDGNPTRWVALAGFVVGFAFLTKLLQAFLVLPAFALVVLVALPGSFWHRLRVGLVGVASAIIGGGWLVALVGVWPAGSRPYIGGSTDNSLLQLALGYNGIGRVVGGSGNPTGGSGGPGFGPGAGTGSGPGPGPGPGNGFGGDPGWLRLFGDAMGTEIAWLLPAALIALIAGLWLGRGAARTDTTRAALLLWGGWLFVTAVVFSHMKGIMHPYYAVALAPAIAAIAGIGVHMLWTRRDALPARLTLAGMLALTGVWSFVLLGRTPEWLPWLRWVLLVGALVAAVLLVAGLRRSRTAAAIAAAALVVGLGGSGAYTLATVGHTQDSSMPASGPVRTGEGFGPGHGPGMDRREVANRLREMLIATDHRWAAATTGSHSSGALQLSSGRPVMAIGGFTGSDNAPTLEQFQRYVRDGQVRYFVVDDRGPGKRGGSGGPGDGRPRGPGGRGGSSTAITEWVQANFTASSIEGTTVFDLQR</sequence>
<evidence type="ECO:0000259" key="10">
    <source>
        <dbReference type="Pfam" id="PF13231"/>
    </source>
</evidence>
<feature type="transmembrane region" description="Helical" evidence="9">
    <location>
        <begin position="370"/>
        <end position="389"/>
    </location>
</feature>
<feature type="transmembrane region" description="Helical" evidence="9">
    <location>
        <begin position="341"/>
        <end position="358"/>
    </location>
</feature>
<evidence type="ECO:0000313" key="13">
    <source>
        <dbReference type="Proteomes" id="UP000035088"/>
    </source>
</evidence>
<feature type="compositionally biased region" description="Gly residues" evidence="8">
    <location>
        <begin position="610"/>
        <end position="630"/>
    </location>
</feature>
<evidence type="ECO:0000256" key="7">
    <source>
        <dbReference type="ARBA" id="ARBA00023136"/>
    </source>
</evidence>
<protein>
    <submittedName>
        <fullName evidence="12">Uncharacterized protein</fullName>
    </submittedName>
</protein>
<dbReference type="EMBL" id="BAEE01000066">
    <property type="protein sequence ID" value="GAB11253.1"/>
    <property type="molecule type" value="Genomic_DNA"/>
</dbReference>
<feature type="transmembrane region" description="Helical" evidence="9">
    <location>
        <begin position="117"/>
        <end position="135"/>
    </location>
</feature>